<dbReference type="EMBL" id="VCAU01000123">
    <property type="protein sequence ID" value="KAF9884415.1"/>
    <property type="molecule type" value="Genomic_DNA"/>
</dbReference>
<dbReference type="AlphaFoldDB" id="A0AAD4CDD7"/>
<gene>
    <name evidence="1" type="ORF">FE257_001815</name>
</gene>
<accession>A0AAD4CDD7</accession>
<evidence type="ECO:0008006" key="3">
    <source>
        <dbReference type="Google" id="ProtNLM"/>
    </source>
</evidence>
<organism evidence="1 2">
    <name type="scientific">Aspergillus nanangensis</name>
    <dbReference type="NCBI Taxonomy" id="2582783"/>
    <lineage>
        <taxon>Eukaryota</taxon>
        <taxon>Fungi</taxon>
        <taxon>Dikarya</taxon>
        <taxon>Ascomycota</taxon>
        <taxon>Pezizomycotina</taxon>
        <taxon>Eurotiomycetes</taxon>
        <taxon>Eurotiomycetidae</taxon>
        <taxon>Eurotiales</taxon>
        <taxon>Aspergillaceae</taxon>
        <taxon>Aspergillus</taxon>
        <taxon>Aspergillus subgen. Circumdati</taxon>
    </lineage>
</organism>
<name>A0AAD4CDD7_ASPNN</name>
<dbReference type="InterPro" id="IPR036047">
    <property type="entry name" value="F-box-like_dom_sf"/>
</dbReference>
<keyword evidence="2" id="KW-1185">Reference proteome</keyword>
<protein>
    <recommendedName>
        <fullName evidence="3">F-box domain-containing protein</fullName>
    </recommendedName>
</protein>
<sequence length="289" mass="33373">MGWMIYCAICGGPFSSQIDMGDPEGTEDDCYRPWGNNTAELVNLIAYHDWAEGGEPHVFPFHPICYDNILRRCLHPENPEQSSREALWNVFEDLNGGMFRRLQLDYGKPEPSEGQVWDTRKGHEVLVVNPVQIPELDTGLASITKALTNNKALHWNPTTKDLFDKLPAELRQEIFHLLPLGSILALRAASWTMHTTPLSSSFWTQRLENEIPWLWEINTIDLLHSQEVENKAANLLLDIQAKSQFTPDNDDYIFGLANRRRIWGVCEQIRDRYFKKLEELRIPINMNRS</sequence>
<evidence type="ECO:0000313" key="2">
    <source>
        <dbReference type="Proteomes" id="UP001194746"/>
    </source>
</evidence>
<proteinExistence type="predicted"/>
<reference evidence="1" key="2">
    <citation type="submission" date="2020-02" db="EMBL/GenBank/DDBJ databases">
        <authorList>
            <person name="Gilchrist C.L.M."/>
            <person name="Chooi Y.-H."/>
        </authorList>
    </citation>
    <scope>NUCLEOTIDE SEQUENCE</scope>
    <source>
        <strain evidence="1">MST-FP2251</strain>
    </source>
</reference>
<comment type="caution">
    <text evidence="1">The sequence shown here is derived from an EMBL/GenBank/DDBJ whole genome shotgun (WGS) entry which is preliminary data.</text>
</comment>
<dbReference type="SUPFAM" id="SSF81383">
    <property type="entry name" value="F-box domain"/>
    <property type="match status" value="1"/>
</dbReference>
<evidence type="ECO:0000313" key="1">
    <source>
        <dbReference type="EMBL" id="KAF9884415.1"/>
    </source>
</evidence>
<dbReference type="Proteomes" id="UP001194746">
    <property type="component" value="Unassembled WGS sequence"/>
</dbReference>
<reference evidence="1" key="1">
    <citation type="journal article" date="2019" name="Beilstein J. Org. Chem.">
        <title>Nanangenines: drimane sesquiterpenoids as the dominant metabolite cohort of a novel Australian fungus, Aspergillus nanangensis.</title>
        <authorList>
            <person name="Lacey H.J."/>
            <person name="Gilchrist C.L.M."/>
            <person name="Crombie A."/>
            <person name="Kalaitzis J.A."/>
            <person name="Vuong D."/>
            <person name="Rutledge P.J."/>
            <person name="Turner P."/>
            <person name="Pitt J.I."/>
            <person name="Lacey E."/>
            <person name="Chooi Y.H."/>
            <person name="Piggott A.M."/>
        </authorList>
    </citation>
    <scope>NUCLEOTIDE SEQUENCE</scope>
    <source>
        <strain evidence="1">MST-FP2251</strain>
    </source>
</reference>